<gene>
    <name evidence="6" type="ORF">TGDOM2_215460</name>
</gene>
<dbReference type="SUPFAM" id="SSF54189">
    <property type="entry name" value="Ribosomal proteins S24e, L23 and L15e"/>
    <property type="match status" value="1"/>
</dbReference>
<dbReference type="GO" id="GO:0005840">
    <property type="term" value="C:ribosome"/>
    <property type="evidence" value="ECO:0007669"/>
    <property type="project" value="UniProtKB-KW"/>
</dbReference>
<dbReference type="InterPro" id="IPR018098">
    <property type="entry name" value="Ribosomal_eS24_CS"/>
</dbReference>
<dbReference type="Gene3D" id="3.30.70.3370">
    <property type="match status" value="1"/>
</dbReference>
<evidence type="ECO:0000313" key="7">
    <source>
        <dbReference type="Proteomes" id="UP000028837"/>
    </source>
</evidence>
<keyword evidence="2 6" id="KW-0689">Ribosomal protein</keyword>
<dbReference type="VEuPathDB" id="ToxoDB:TGDOM2_215460"/>
<comment type="caution">
    <text evidence="6">The sequence shown here is derived from an EMBL/GenBank/DDBJ whole genome shotgun (WGS) entry which is preliminary data.</text>
</comment>
<proteinExistence type="inferred from homology"/>
<dbReference type="SMR" id="A0A086JVG0"/>
<evidence type="ECO:0000256" key="4">
    <source>
        <dbReference type="RuleBase" id="RU004383"/>
    </source>
</evidence>
<dbReference type="PROSITE" id="PS00529">
    <property type="entry name" value="RIBOSOMAL_S24E"/>
    <property type="match status" value="1"/>
</dbReference>
<accession>A0A086JVG0</accession>
<dbReference type="EMBL" id="AHZU02001122">
    <property type="protein sequence ID" value="KFG36128.1"/>
    <property type="molecule type" value="Genomic_DNA"/>
</dbReference>
<dbReference type="GO" id="GO:0003735">
    <property type="term" value="F:structural constituent of ribosome"/>
    <property type="evidence" value="ECO:0007669"/>
    <property type="project" value="InterPro"/>
</dbReference>
<dbReference type="Proteomes" id="UP000028837">
    <property type="component" value="Unassembled WGS sequence"/>
</dbReference>
<dbReference type="GO" id="GO:1990904">
    <property type="term" value="C:ribonucleoprotein complex"/>
    <property type="evidence" value="ECO:0007669"/>
    <property type="project" value="UniProtKB-KW"/>
</dbReference>
<protein>
    <recommendedName>
        <fullName evidence="4">40S ribosomal protein S24</fullName>
    </recommendedName>
</protein>
<reference evidence="6 7" key="1">
    <citation type="submission" date="2014-02" db="EMBL/GenBank/DDBJ databases">
        <authorList>
            <person name="Sibley D."/>
            <person name="Venepally P."/>
            <person name="Karamycheva S."/>
            <person name="Hadjithomas M."/>
            <person name="Khan A."/>
            <person name="Brunk B."/>
            <person name="Roos D."/>
            <person name="Caler E."/>
            <person name="Lorenzi H."/>
        </authorList>
    </citation>
    <scope>NUCLEOTIDE SEQUENCE [LARGE SCALE GENOMIC DNA]</scope>
    <source>
        <strain evidence="6 7">GAB2-2007-GAL-DOM2</strain>
    </source>
</reference>
<dbReference type="InterPro" id="IPR012678">
    <property type="entry name" value="Ribosomal_uL23/eL15/eS24_sf"/>
</dbReference>
<dbReference type="AlphaFoldDB" id="A0A086JVG0"/>
<dbReference type="PANTHER" id="PTHR10496">
    <property type="entry name" value="40S RIBOSOMAL PROTEIN S24"/>
    <property type="match status" value="1"/>
</dbReference>
<evidence type="ECO:0000313" key="6">
    <source>
        <dbReference type="EMBL" id="KFG36128.1"/>
    </source>
</evidence>
<dbReference type="Pfam" id="PF01282">
    <property type="entry name" value="Ribosomal_S24e"/>
    <property type="match status" value="1"/>
</dbReference>
<name>A0A086JVG0_TOXGO</name>
<dbReference type="InterPro" id="IPR001976">
    <property type="entry name" value="Ribosomal_eS24"/>
</dbReference>
<feature type="region of interest" description="Disordered" evidence="5">
    <location>
        <begin position="245"/>
        <end position="267"/>
    </location>
</feature>
<dbReference type="HAMAP" id="MF_00545">
    <property type="entry name" value="Ribosomal_eS24"/>
    <property type="match status" value="1"/>
</dbReference>
<dbReference type="OrthoDB" id="10251131at2759"/>
<evidence type="ECO:0000256" key="2">
    <source>
        <dbReference type="ARBA" id="ARBA00022980"/>
    </source>
</evidence>
<dbReference type="InterPro" id="IPR053709">
    <property type="entry name" value="eRP_eS24_sf"/>
</dbReference>
<evidence type="ECO:0000256" key="3">
    <source>
        <dbReference type="ARBA" id="ARBA00023274"/>
    </source>
</evidence>
<evidence type="ECO:0000256" key="5">
    <source>
        <dbReference type="SAM" id="MobiDB-lite"/>
    </source>
</evidence>
<evidence type="ECO:0000256" key="1">
    <source>
        <dbReference type="ARBA" id="ARBA00009680"/>
    </source>
</evidence>
<comment type="similarity">
    <text evidence="1 4">Belongs to the eukaryotic ribosomal protein eS24 family.</text>
</comment>
<organism evidence="6 7">
    <name type="scientific">Toxoplasma gondii GAB2-2007-GAL-DOM2</name>
    <dbReference type="NCBI Taxonomy" id="1130820"/>
    <lineage>
        <taxon>Eukaryota</taxon>
        <taxon>Sar</taxon>
        <taxon>Alveolata</taxon>
        <taxon>Apicomplexa</taxon>
        <taxon>Conoidasida</taxon>
        <taxon>Coccidia</taxon>
        <taxon>Eucoccidiorida</taxon>
        <taxon>Eimeriorina</taxon>
        <taxon>Sarcocystidae</taxon>
        <taxon>Toxoplasma</taxon>
    </lineage>
</organism>
<keyword evidence="3" id="KW-0687">Ribonucleoprotein</keyword>
<dbReference type="GO" id="GO:0006412">
    <property type="term" value="P:translation"/>
    <property type="evidence" value="ECO:0007669"/>
    <property type="project" value="InterPro"/>
</dbReference>
<sequence length="267" mass="30375">MERSKQSSRFFLCMQRPPPHSAHTPRGDFPVYAANNRMHARLFIRPSRLGSTLYFPAWQEERLRIRLQSAPSAEVKDPETFPSRFFRPSKRTTDGCTEWGTEAHSGFLSRHLLPRPGLLSPRSPLFSVTESNMADSGAFSLRFRKLKTNPLLQRKQFGVDILHPSRGSVSKKELVEKIAKQFRVSDSQSIVVFGLKTAFGGGRSSGFAMIYDNPNAAKKFENRFRLVRLGYVEAKPTKGRRAYKELKNRRKKVRGKEKAKCSGAAKK</sequence>
<feature type="compositionally biased region" description="Basic residues" evidence="5">
    <location>
        <begin position="245"/>
        <end position="257"/>
    </location>
</feature>